<dbReference type="Proteomes" id="UP000258309">
    <property type="component" value="Unassembled WGS sequence"/>
</dbReference>
<dbReference type="AlphaFoldDB" id="A0A3E2H8P1"/>
<feature type="region of interest" description="Disordered" evidence="1">
    <location>
        <begin position="81"/>
        <end position="103"/>
    </location>
</feature>
<dbReference type="STRING" id="5539.A0A3E2H8P1"/>
<sequence>MGSSQYSNLDYNTNDPLDPWHCPVCFLPIAPSRPPILNSKNCTCERPAAVTSSLDSLSGIRQDLLAYDEAITQPAHMVINRTQSSSSKSFRGETGLEKEHHHSPEGRISFAMDHFLHERSTSFIDPLTIAPSGASEFLQPVSTTATKGKKSIDSVEHSESISYAYDSSDCFHAWTANVTTHVGDWANDEISYPSYISDGELFSDGQHSGSETDQRKEQVEIDGGRNLTMASRITDEASPFYREIHLAHNKSVLQSQSSQADSNNPFYESESGVEENQSVDAIELNDDDSVSDYSCFIADQNQSNLNPDMLPNLSPIKQKVIDQIIDKFWTIFNYGYALNIISCKGEKSDSSSSQPTENSESEAAAQLTNRKHARENDDNNDDDNNEENCAKRFQLSSKLERQSKAVNSCVISHWPTVARVKCWFEFKNREALEAHLRAIDTCPLSSSTSPFDGITADLEKKLRSRKKESRGQSEADRWRDIYRLLFPGEEVPSPYLHKPDFDSILNYNEPLFNSEDFTNFMQYSRQELPRLVKQALEHLDDESTLKEYLRNDQLIGIIKNCQEKMFTSYKQKFNTSRRDLELESSQDQTADTQNFPQYLQDIESIPQEEESVLQWESFTFMNPFLEHNPQQHDASYFTLDTHNQPTLEIPPKPTYTRKILSCSSSRPYSCDSIPTLSLSEGPSNVSTSELEDNPDSAGFQFIEKITSAHNLKPAHLSTSLSSKDDQAADWYQLMDPSFYDGGCG</sequence>
<protein>
    <submittedName>
        <fullName evidence="2">Uncharacterized protein</fullName>
    </submittedName>
</protein>
<comment type="caution">
    <text evidence="2">The sequence shown here is derived from an EMBL/GenBank/DDBJ whole genome shotgun (WGS) entry which is preliminary data.</text>
</comment>
<dbReference type="PANTHER" id="PTHR38166:SF1">
    <property type="entry name" value="C2H2-TYPE DOMAIN-CONTAINING PROTEIN"/>
    <property type="match status" value="1"/>
</dbReference>
<dbReference type="OrthoDB" id="5382659at2759"/>
<feature type="non-terminal residue" evidence="2">
    <location>
        <position position="1"/>
    </location>
</feature>
<feature type="compositionally biased region" description="Low complexity" evidence="1">
    <location>
        <begin position="350"/>
        <end position="362"/>
    </location>
</feature>
<organism evidence="2 3">
    <name type="scientific">Scytalidium lignicola</name>
    <name type="common">Hyphomycete</name>
    <dbReference type="NCBI Taxonomy" id="5539"/>
    <lineage>
        <taxon>Eukaryota</taxon>
        <taxon>Fungi</taxon>
        <taxon>Dikarya</taxon>
        <taxon>Ascomycota</taxon>
        <taxon>Pezizomycotina</taxon>
        <taxon>Leotiomycetes</taxon>
        <taxon>Leotiomycetes incertae sedis</taxon>
        <taxon>Scytalidium</taxon>
    </lineage>
</organism>
<reference evidence="2 3" key="1">
    <citation type="submission" date="2018-05" db="EMBL/GenBank/DDBJ databases">
        <title>Draft genome sequence of Scytalidium lignicola DSM 105466, a ubiquitous saprotrophic fungus.</title>
        <authorList>
            <person name="Buettner E."/>
            <person name="Gebauer A.M."/>
            <person name="Hofrichter M."/>
            <person name="Liers C."/>
            <person name="Kellner H."/>
        </authorList>
    </citation>
    <scope>NUCLEOTIDE SEQUENCE [LARGE SCALE GENOMIC DNA]</scope>
    <source>
        <strain evidence="2 3">DSM 105466</strain>
    </source>
</reference>
<gene>
    <name evidence="2" type="ORF">B7463_g6824</name>
</gene>
<accession>A0A3E2H8P1</accession>
<feature type="region of interest" description="Disordered" evidence="1">
    <location>
        <begin position="347"/>
        <end position="387"/>
    </location>
</feature>
<feature type="region of interest" description="Disordered" evidence="1">
    <location>
        <begin position="253"/>
        <end position="276"/>
    </location>
</feature>
<name>A0A3E2H8P1_SCYLI</name>
<keyword evidence="3" id="KW-1185">Reference proteome</keyword>
<proteinExistence type="predicted"/>
<feature type="compositionally biased region" description="Polar residues" evidence="1">
    <location>
        <begin position="253"/>
        <end position="266"/>
    </location>
</feature>
<dbReference type="EMBL" id="NCSJ02000126">
    <property type="protein sequence ID" value="RFU29493.1"/>
    <property type="molecule type" value="Genomic_DNA"/>
</dbReference>
<dbReference type="PANTHER" id="PTHR38166">
    <property type="entry name" value="C2H2-TYPE DOMAIN-CONTAINING PROTEIN-RELATED"/>
    <property type="match status" value="1"/>
</dbReference>
<feature type="non-terminal residue" evidence="2">
    <location>
        <position position="744"/>
    </location>
</feature>
<evidence type="ECO:0000313" key="3">
    <source>
        <dbReference type="Proteomes" id="UP000258309"/>
    </source>
</evidence>
<feature type="compositionally biased region" description="Basic and acidic residues" evidence="1">
    <location>
        <begin position="90"/>
        <end position="103"/>
    </location>
</feature>
<evidence type="ECO:0000313" key="2">
    <source>
        <dbReference type="EMBL" id="RFU29493.1"/>
    </source>
</evidence>
<evidence type="ECO:0000256" key="1">
    <source>
        <dbReference type="SAM" id="MobiDB-lite"/>
    </source>
</evidence>